<dbReference type="Proteomes" id="UP001501676">
    <property type="component" value="Unassembled WGS sequence"/>
</dbReference>
<dbReference type="PANTHER" id="PTHR42815:SF2">
    <property type="entry name" value="FAD-BINDING, PUTATIVE (AFU_ORTHOLOGUE AFUA_6G07600)-RELATED"/>
    <property type="match status" value="1"/>
</dbReference>
<reference evidence="3" key="1">
    <citation type="journal article" date="2019" name="Int. J. Syst. Evol. Microbiol.">
        <title>The Global Catalogue of Microorganisms (GCM) 10K type strain sequencing project: providing services to taxonomists for standard genome sequencing and annotation.</title>
        <authorList>
            <consortium name="The Broad Institute Genomics Platform"/>
            <consortium name="The Broad Institute Genome Sequencing Center for Infectious Disease"/>
            <person name="Wu L."/>
            <person name="Ma J."/>
        </authorList>
    </citation>
    <scope>NUCLEOTIDE SEQUENCE [LARGE SCALE GENOMIC DNA]</scope>
    <source>
        <strain evidence="3">JCM 9458</strain>
    </source>
</reference>
<dbReference type="Pfam" id="PF01243">
    <property type="entry name" value="PNPOx_N"/>
    <property type="match status" value="1"/>
</dbReference>
<evidence type="ECO:0000313" key="3">
    <source>
        <dbReference type="Proteomes" id="UP001501676"/>
    </source>
</evidence>
<feature type="domain" description="Pyridoxamine 5'-phosphate oxidase N-terminal" evidence="1">
    <location>
        <begin position="34"/>
        <end position="132"/>
    </location>
</feature>
<dbReference type="SUPFAM" id="SSF50475">
    <property type="entry name" value="FMN-binding split barrel"/>
    <property type="match status" value="1"/>
</dbReference>
<keyword evidence="3" id="KW-1185">Reference proteome</keyword>
<dbReference type="Gene3D" id="2.30.110.10">
    <property type="entry name" value="Electron Transport, Fmn-binding Protein, Chain A"/>
    <property type="match status" value="1"/>
</dbReference>
<gene>
    <name evidence="2" type="ORF">GCM10020369_81870</name>
</gene>
<proteinExistence type="predicted"/>
<sequence>MTPFGRPVTSVAEVREFIEEPHPHMRDKAISVVDDQTARFLALSTYFLLATVGADGAVDVSPRGEQPGGVVLLDERHLAFGDRPGNRRIDSFRNILERPAVGLLFLVPGMRETVRVNGRATIVRDAPFLASLPGDSPPLGTVVEVDEVFLHCGQASTRGGLWKPDTWPDAADLPTVKEIFYSQSAYWAEPLPGVTAKRPR</sequence>
<dbReference type="NCBIfam" id="TIGR04025">
    <property type="entry name" value="PPOX_FMN_DR2398"/>
    <property type="match status" value="1"/>
</dbReference>
<dbReference type="InterPro" id="IPR024029">
    <property type="entry name" value="Pyridox_Oxase_FMN-dep"/>
</dbReference>
<organism evidence="2 3">
    <name type="scientific">Cryptosporangium minutisporangium</name>
    <dbReference type="NCBI Taxonomy" id="113569"/>
    <lineage>
        <taxon>Bacteria</taxon>
        <taxon>Bacillati</taxon>
        <taxon>Actinomycetota</taxon>
        <taxon>Actinomycetes</taxon>
        <taxon>Cryptosporangiales</taxon>
        <taxon>Cryptosporangiaceae</taxon>
        <taxon>Cryptosporangium</taxon>
    </lineage>
</organism>
<evidence type="ECO:0000313" key="2">
    <source>
        <dbReference type="EMBL" id="GAA3398405.1"/>
    </source>
</evidence>
<accession>A0ABP6TBM8</accession>
<dbReference type="PANTHER" id="PTHR42815">
    <property type="entry name" value="FAD-BINDING, PUTATIVE (AFU_ORTHOLOGUE AFUA_6G07600)-RELATED"/>
    <property type="match status" value="1"/>
</dbReference>
<comment type="caution">
    <text evidence="2">The sequence shown here is derived from an EMBL/GenBank/DDBJ whole genome shotgun (WGS) entry which is preliminary data.</text>
</comment>
<dbReference type="EMBL" id="BAAAYN010000082">
    <property type="protein sequence ID" value="GAA3398405.1"/>
    <property type="molecule type" value="Genomic_DNA"/>
</dbReference>
<evidence type="ECO:0000259" key="1">
    <source>
        <dbReference type="Pfam" id="PF01243"/>
    </source>
</evidence>
<protein>
    <submittedName>
        <fullName evidence="2">Pyridoxamine 5'-phosphate oxidase family protein</fullName>
    </submittedName>
</protein>
<dbReference type="InterPro" id="IPR012349">
    <property type="entry name" value="Split_barrel_FMN-bd"/>
</dbReference>
<dbReference type="RefSeq" id="WP_345733737.1">
    <property type="nucleotide sequence ID" value="NZ_BAAAYN010000082.1"/>
</dbReference>
<dbReference type="InterPro" id="IPR011576">
    <property type="entry name" value="Pyridox_Oxase_N"/>
</dbReference>
<name>A0ABP6TBM8_9ACTN</name>